<evidence type="ECO:0000256" key="5">
    <source>
        <dbReference type="ARBA" id="ARBA00013376"/>
    </source>
</evidence>
<dbReference type="InterPro" id="IPR002912">
    <property type="entry name" value="ACT_dom"/>
</dbReference>
<dbReference type="GO" id="GO:0004412">
    <property type="term" value="F:homoserine dehydrogenase activity"/>
    <property type="evidence" value="ECO:0007669"/>
    <property type="project" value="UniProtKB-EC"/>
</dbReference>
<dbReference type="KEGG" id="samy:DB32_002607"/>
<evidence type="ECO:0000256" key="11">
    <source>
        <dbReference type="PIRSR" id="PIRSR000098-1"/>
    </source>
</evidence>
<dbReference type="Proteomes" id="UP000034883">
    <property type="component" value="Chromosome"/>
</dbReference>
<feature type="domain" description="ACT" evidence="15">
    <location>
        <begin position="344"/>
        <end position="421"/>
    </location>
</feature>
<accession>A0A0F6W2B8</accession>
<organism evidence="16 17">
    <name type="scientific">Sandaracinus amylolyticus</name>
    <dbReference type="NCBI Taxonomy" id="927083"/>
    <lineage>
        <taxon>Bacteria</taxon>
        <taxon>Pseudomonadati</taxon>
        <taxon>Myxococcota</taxon>
        <taxon>Polyangia</taxon>
        <taxon>Polyangiales</taxon>
        <taxon>Sandaracinaceae</taxon>
        <taxon>Sandaracinus</taxon>
    </lineage>
</organism>
<name>A0A0F6W2B8_9BACT</name>
<evidence type="ECO:0000256" key="2">
    <source>
        <dbReference type="ARBA" id="ARBA00005062"/>
    </source>
</evidence>
<dbReference type="InterPro" id="IPR016204">
    <property type="entry name" value="HDH"/>
</dbReference>
<dbReference type="PANTHER" id="PTHR43331:SF1">
    <property type="entry name" value="HOMOSERINE DEHYDROGENASE"/>
    <property type="match status" value="1"/>
</dbReference>
<evidence type="ECO:0000256" key="3">
    <source>
        <dbReference type="ARBA" id="ARBA00006753"/>
    </source>
</evidence>
<keyword evidence="8 12" id="KW-0521">NADP</keyword>
<dbReference type="SUPFAM" id="SSF55347">
    <property type="entry name" value="Glyceraldehyde-3-phosphate dehydrogenase-like, C-terminal domain"/>
    <property type="match status" value="1"/>
</dbReference>
<dbReference type="GO" id="GO:0009086">
    <property type="term" value="P:methionine biosynthetic process"/>
    <property type="evidence" value="ECO:0007669"/>
    <property type="project" value="UniProtKB-KW"/>
</dbReference>
<evidence type="ECO:0000313" key="16">
    <source>
        <dbReference type="EMBL" id="AKF05458.1"/>
    </source>
</evidence>
<feature type="binding site" evidence="12">
    <location>
        <position position="98"/>
    </location>
    <ligand>
        <name>NADPH</name>
        <dbReference type="ChEBI" id="CHEBI:57783"/>
    </ligand>
</feature>
<keyword evidence="10 13" id="KW-0486">Methionine biosynthesis</keyword>
<keyword evidence="9 13" id="KW-0560">Oxidoreductase</keyword>
<dbReference type="EC" id="1.1.1.3" evidence="4 13"/>
<reference evidence="16 17" key="1">
    <citation type="submission" date="2015-03" db="EMBL/GenBank/DDBJ databases">
        <title>Genome assembly of Sandaracinus amylolyticus DSM 53668.</title>
        <authorList>
            <person name="Sharma G."/>
            <person name="Subramanian S."/>
        </authorList>
    </citation>
    <scope>NUCLEOTIDE SEQUENCE [LARGE SCALE GENOMIC DNA]</scope>
    <source>
        <strain evidence="16 17">DSM 53668</strain>
    </source>
</reference>
<evidence type="ECO:0000256" key="13">
    <source>
        <dbReference type="RuleBase" id="RU000579"/>
    </source>
</evidence>
<dbReference type="SUPFAM" id="SSF55021">
    <property type="entry name" value="ACT-like"/>
    <property type="match status" value="1"/>
</dbReference>
<dbReference type="InterPro" id="IPR019811">
    <property type="entry name" value="HDH_CS"/>
</dbReference>
<dbReference type="Gene3D" id="3.40.50.720">
    <property type="entry name" value="NAD(P)-binding Rossmann-like Domain"/>
    <property type="match status" value="1"/>
</dbReference>
<dbReference type="Gene3D" id="3.30.360.10">
    <property type="entry name" value="Dihydrodipicolinate Reductase, domain 2"/>
    <property type="match status" value="1"/>
</dbReference>
<dbReference type="Pfam" id="PF03447">
    <property type="entry name" value="NAD_binding_3"/>
    <property type="match status" value="1"/>
</dbReference>
<protein>
    <recommendedName>
        <fullName evidence="5 13">Homoserine dehydrogenase</fullName>
        <ecNumber evidence="4 13">1.1.1.3</ecNumber>
    </recommendedName>
</protein>
<sequence>MLGCGVVGQGVLRTIATRRESLARRLGAPIEVRRVVARDPDKERGEHAPRELLSFDPETVLGDPEIDVVVEVMGGLDPAGAHVVRAIEAGKSVVTANKFLLAERGSELFELAEARGVDLAFEAAVCGGIPVIRVLREALVSDNVVALRGIVNGTSNYILSRMYDEKIDFSVALRGAQDAGYAEADPTLDVNGGDALHKLTILASLAFGTRVLPSQIHQEGIEHVAAIDMQMAARFGYVIKLLAIARALPNGALDLRVHPALVPDDSVIASISGALNAIYIEGESLGPLMISGYGAGSMPTAMSVVSDIVDVGRNLMMGSRGRVTHRSLAAREVRDPGHHVGRYYLRFTVMDRPGVLARIAGVLGAFDVSIEQMIQEGRASADGEPVHVVMLTHACKDANVRSALREIHMLSGISEPARAIRVEEG</sequence>
<dbReference type="InterPro" id="IPR001342">
    <property type="entry name" value="HDH_cat"/>
</dbReference>
<dbReference type="PROSITE" id="PS51671">
    <property type="entry name" value="ACT"/>
    <property type="match status" value="1"/>
</dbReference>
<dbReference type="Pfam" id="PF00742">
    <property type="entry name" value="Homoserine_dh"/>
    <property type="match status" value="1"/>
</dbReference>
<dbReference type="SUPFAM" id="SSF51735">
    <property type="entry name" value="NAD(P)-binding Rossmann-fold domains"/>
    <property type="match status" value="1"/>
</dbReference>
<evidence type="ECO:0000256" key="1">
    <source>
        <dbReference type="ARBA" id="ARBA00005056"/>
    </source>
</evidence>
<dbReference type="STRING" id="927083.DB32_002607"/>
<dbReference type="AlphaFoldDB" id="A0A0F6W2B8"/>
<evidence type="ECO:0000256" key="14">
    <source>
        <dbReference type="RuleBase" id="RU004171"/>
    </source>
</evidence>
<comment type="similarity">
    <text evidence="3 14">Belongs to the homoserine dehydrogenase family.</text>
</comment>
<evidence type="ECO:0000256" key="12">
    <source>
        <dbReference type="PIRSR" id="PIRSR000098-2"/>
    </source>
</evidence>
<proteinExistence type="inferred from homology"/>
<dbReference type="GO" id="GO:0009088">
    <property type="term" value="P:threonine biosynthetic process"/>
    <property type="evidence" value="ECO:0007669"/>
    <property type="project" value="UniProtKB-UniPathway"/>
</dbReference>
<dbReference type="NCBIfam" id="NF004976">
    <property type="entry name" value="PRK06349.1"/>
    <property type="match status" value="1"/>
</dbReference>
<dbReference type="Pfam" id="PF01842">
    <property type="entry name" value="ACT"/>
    <property type="match status" value="1"/>
</dbReference>
<keyword evidence="17" id="KW-1185">Reference proteome</keyword>
<dbReference type="PANTHER" id="PTHR43331">
    <property type="entry name" value="HOMOSERINE DEHYDROGENASE"/>
    <property type="match status" value="1"/>
</dbReference>
<evidence type="ECO:0000256" key="4">
    <source>
        <dbReference type="ARBA" id="ARBA00013213"/>
    </source>
</evidence>
<dbReference type="Gene3D" id="3.30.70.260">
    <property type="match status" value="1"/>
</dbReference>
<feature type="active site" description="Proton donor" evidence="11">
    <location>
        <position position="198"/>
    </location>
</feature>
<feature type="binding site" evidence="12">
    <location>
        <position position="183"/>
    </location>
    <ligand>
        <name>L-homoserine</name>
        <dbReference type="ChEBI" id="CHEBI:57476"/>
    </ligand>
</feature>
<evidence type="ECO:0000256" key="9">
    <source>
        <dbReference type="ARBA" id="ARBA00023002"/>
    </source>
</evidence>
<comment type="catalytic activity">
    <reaction evidence="13">
        <text>L-homoserine + NADP(+) = L-aspartate 4-semialdehyde + NADPH + H(+)</text>
        <dbReference type="Rhea" id="RHEA:15761"/>
        <dbReference type="ChEBI" id="CHEBI:15378"/>
        <dbReference type="ChEBI" id="CHEBI:57476"/>
        <dbReference type="ChEBI" id="CHEBI:57783"/>
        <dbReference type="ChEBI" id="CHEBI:58349"/>
        <dbReference type="ChEBI" id="CHEBI:537519"/>
        <dbReference type="EC" id="1.1.1.3"/>
    </reaction>
</comment>
<dbReference type="InterPro" id="IPR045865">
    <property type="entry name" value="ACT-like_dom_sf"/>
</dbReference>
<comment type="pathway">
    <text evidence="1 13">Amino-acid biosynthesis; L-threonine biosynthesis; L-threonine from L-aspartate: step 3/5.</text>
</comment>
<comment type="pathway">
    <text evidence="2 13">Amino-acid biosynthesis; L-methionine biosynthesis via de novo pathway; L-homoserine from L-aspartate: step 3/3.</text>
</comment>
<dbReference type="InterPro" id="IPR005106">
    <property type="entry name" value="Asp/hSer_DH_NAD-bd"/>
</dbReference>
<dbReference type="UniPathway" id="UPA00051">
    <property type="reaction ID" value="UER00465"/>
</dbReference>
<dbReference type="GO" id="GO:0050661">
    <property type="term" value="F:NADP binding"/>
    <property type="evidence" value="ECO:0007669"/>
    <property type="project" value="InterPro"/>
</dbReference>
<dbReference type="CDD" id="cd04881">
    <property type="entry name" value="ACT_HSDH-Hom"/>
    <property type="match status" value="1"/>
</dbReference>
<evidence type="ECO:0000256" key="10">
    <source>
        <dbReference type="ARBA" id="ARBA00023167"/>
    </source>
</evidence>
<keyword evidence="7 13" id="KW-0791">Threonine biosynthesis</keyword>
<dbReference type="UniPathway" id="UPA00050">
    <property type="reaction ID" value="UER00063"/>
</dbReference>
<evidence type="ECO:0000256" key="7">
    <source>
        <dbReference type="ARBA" id="ARBA00022697"/>
    </source>
</evidence>
<evidence type="ECO:0000313" key="17">
    <source>
        <dbReference type="Proteomes" id="UP000034883"/>
    </source>
</evidence>
<dbReference type="PROSITE" id="PS01042">
    <property type="entry name" value="HOMOSER_DHGENASE"/>
    <property type="match status" value="1"/>
</dbReference>
<evidence type="ECO:0000256" key="8">
    <source>
        <dbReference type="ARBA" id="ARBA00022857"/>
    </source>
</evidence>
<evidence type="ECO:0000259" key="15">
    <source>
        <dbReference type="PROSITE" id="PS51671"/>
    </source>
</evidence>
<dbReference type="FunFam" id="3.30.360.10:FF:000005">
    <property type="entry name" value="Homoserine dehydrogenase"/>
    <property type="match status" value="1"/>
</dbReference>
<dbReference type="EMBL" id="CP011125">
    <property type="protein sequence ID" value="AKF05458.1"/>
    <property type="molecule type" value="Genomic_DNA"/>
</dbReference>
<keyword evidence="6 13" id="KW-0028">Amino-acid biosynthesis</keyword>
<gene>
    <name evidence="16" type="ORF">DB32_002607</name>
</gene>
<evidence type="ECO:0000256" key="6">
    <source>
        <dbReference type="ARBA" id="ARBA00022605"/>
    </source>
</evidence>
<dbReference type="InterPro" id="IPR036291">
    <property type="entry name" value="NAD(P)-bd_dom_sf"/>
</dbReference>
<dbReference type="PIRSF" id="PIRSF000098">
    <property type="entry name" value="Homoser_dehydrog"/>
    <property type="match status" value="1"/>
</dbReference>